<dbReference type="OrthoDB" id="9771451at2"/>
<comment type="similarity">
    <text evidence="2">Belongs to the major facilitator superfamily. Nitrate/nitrite porter (TC 2.A.1.8) family.</text>
</comment>
<dbReference type="AlphaFoldDB" id="A0A1V4HVC6"/>
<dbReference type="GO" id="GO:0016020">
    <property type="term" value="C:membrane"/>
    <property type="evidence" value="ECO:0007669"/>
    <property type="project" value="UniProtKB-SubCell"/>
</dbReference>
<reference evidence="9 10" key="1">
    <citation type="submission" date="2017-02" db="EMBL/GenBank/DDBJ databases">
        <title>Genome sequence of the nitrite-oxidizing bacterium Nitrobacter vulgaris strain Ab1.</title>
        <authorList>
            <person name="Mellbye B.L."/>
            <person name="Davis E.W."/>
            <person name="Spieck E."/>
            <person name="Chang J.H."/>
            <person name="Bottomley P.J."/>
            <person name="Sayavedra-Soto L.A."/>
        </authorList>
    </citation>
    <scope>NUCLEOTIDE SEQUENCE [LARGE SCALE GENOMIC DNA]</scope>
    <source>
        <strain evidence="9 10">Ab1</strain>
    </source>
</reference>
<dbReference type="Pfam" id="PF07690">
    <property type="entry name" value="MFS_1"/>
    <property type="match status" value="1"/>
</dbReference>
<dbReference type="EMBL" id="MWPQ01000059">
    <property type="protein sequence ID" value="OPH81500.1"/>
    <property type="molecule type" value="Genomic_DNA"/>
</dbReference>
<dbReference type="InterPro" id="IPR036259">
    <property type="entry name" value="MFS_trans_sf"/>
</dbReference>
<evidence type="ECO:0000256" key="5">
    <source>
        <dbReference type="ARBA" id="ARBA00023063"/>
    </source>
</evidence>
<proteinExistence type="inferred from homology"/>
<feature type="transmembrane region" description="Helical" evidence="7">
    <location>
        <begin position="85"/>
        <end position="104"/>
    </location>
</feature>
<gene>
    <name evidence="9" type="ORF">B2M20_17075</name>
</gene>
<dbReference type="GO" id="GO:0042128">
    <property type="term" value="P:nitrate assimilation"/>
    <property type="evidence" value="ECO:0007669"/>
    <property type="project" value="UniProtKB-KW"/>
</dbReference>
<keyword evidence="4 7" id="KW-1133">Transmembrane helix</keyword>
<feature type="transmembrane region" description="Helical" evidence="7">
    <location>
        <begin position="218"/>
        <end position="242"/>
    </location>
</feature>
<dbReference type="Proteomes" id="UP000189940">
    <property type="component" value="Unassembled WGS sequence"/>
</dbReference>
<sequence>MENLNVGANQAAEPSGNPRVLWISTLAFSLGFAIWGMFSALAPFLIEWYHFTSTQVLILAAMEPLFAAAISIPLGIWADKYGGRTVFTLLLVALSVVLILGTFAESYYGFLFLGTMLGLGGASFVVGNAHVSSWYPKSKQGTALGLFAMGNVGITVGMMAVTFLITNVFDKNDPDGWRMIFPIFAIPTLFMAAVYMFFTSDPPNRVLKNTSMSEIFAVYRSGIVVWLVPGLYWVAFGTLVFFASTMPTYLVDHWRVDPTTAVAVYTPILVVCVAITRPLGGWLADRYDVLSILSIMFGLMSALAVLLALQISLTIELFAIYGLALLSGAAAAAVIKLIPMYFVHVGAVSGLAKAAGAACGFTMTAILAGSKFLMGGYTLGFFIWALMNIAAFYVSFSRVGFKNVKPIHAIAESAPAH</sequence>
<comment type="caution">
    <text evidence="9">The sequence shown here is derived from an EMBL/GenBank/DDBJ whole genome shotgun (WGS) entry which is preliminary data.</text>
</comment>
<name>A0A1V4HVC6_NITVU</name>
<feature type="transmembrane region" description="Helical" evidence="7">
    <location>
        <begin position="143"/>
        <end position="165"/>
    </location>
</feature>
<feature type="transmembrane region" description="Helical" evidence="7">
    <location>
        <begin position="110"/>
        <end position="131"/>
    </location>
</feature>
<feature type="transmembrane region" description="Helical" evidence="7">
    <location>
        <begin position="374"/>
        <end position="396"/>
    </location>
</feature>
<feature type="transmembrane region" description="Helical" evidence="7">
    <location>
        <begin position="177"/>
        <end position="198"/>
    </location>
</feature>
<evidence type="ECO:0000256" key="4">
    <source>
        <dbReference type="ARBA" id="ARBA00022989"/>
    </source>
</evidence>
<dbReference type="InterPro" id="IPR020846">
    <property type="entry name" value="MFS_dom"/>
</dbReference>
<dbReference type="InterPro" id="IPR044772">
    <property type="entry name" value="NO3_transporter"/>
</dbReference>
<feature type="transmembrane region" description="Helical" evidence="7">
    <location>
        <begin position="262"/>
        <end position="280"/>
    </location>
</feature>
<keyword evidence="5" id="KW-0534">Nitrate assimilation</keyword>
<keyword evidence="3 7" id="KW-0812">Transmembrane</keyword>
<feature type="transmembrane region" description="Helical" evidence="7">
    <location>
        <begin position="350"/>
        <end position="368"/>
    </location>
</feature>
<keyword evidence="6 7" id="KW-0472">Membrane</keyword>
<comment type="subcellular location">
    <subcellularLocation>
        <location evidence="1">Membrane</location>
        <topology evidence="1">Multi-pass membrane protein</topology>
    </subcellularLocation>
</comment>
<dbReference type="SUPFAM" id="SSF103473">
    <property type="entry name" value="MFS general substrate transporter"/>
    <property type="match status" value="1"/>
</dbReference>
<feature type="transmembrane region" description="Helical" evidence="7">
    <location>
        <begin position="20"/>
        <end position="46"/>
    </location>
</feature>
<evidence type="ECO:0000259" key="8">
    <source>
        <dbReference type="PROSITE" id="PS50850"/>
    </source>
</evidence>
<dbReference type="RefSeq" id="WP_079448234.1">
    <property type="nucleotide sequence ID" value="NZ_JAVDPZ010000003.1"/>
</dbReference>
<dbReference type="GO" id="GO:0015112">
    <property type="term" value="F:nitrate transmembrane transporter activity"/>
    <property type="evidence" value="ECO:0007669"/>
    <property type="project" value="InterPro"/>
</dbReference>
<feature type="transmembrane region" description="Helical" evidence="7">
    <location>
        <begin position="58"/>
        <end position="78"/>
    </location>
</feature>
<organism evidence="9 10">
    <name type="scientific">Nitrobacter vulgaris</name>
    <dbReference type="NCBI Taxonomy" id="29421"/>
    <lineage>
        <taxon>Bacteria</taxon>
        <taxon>Pseudomonadati</taxon>
        <taxon>Pseudomonadota</taxon>
        <taxon>Alphaproteobacteria</taxon>
        <taxon>Hyphomicrobiales</taxon>
        <taxon>Nitrobacteraceae</taxon>
        <taxon>Nitrobacter</taxon>
    </lineage>
</organism>
<evidence type="ECO:0000313" key="10">
    <source>
        <dbReference type="Proteomes" id="UP000189940"/>
    </source>
</evidence>
<feature type="domain" description="Major facilitator superfamily (MFS) profile" evidence="8">
    <location>
        <begin position="17"/>
        <end position="403"/>
    </location>
</feature>
<evidence type="ECO:0000256" key="3">
    <source>
        <dbReference type="ARBA" id="ARBA00022692"/>
    </source>
</evidence>
<accession>A0A1V4HVC6</accession>
<protein>
    <submittedName>
        <fullName evidence="9">MFS transporter</fullName>
    </submittedName>
</protein>
<dbReference type="PANTHER" id="PTHR23515">
    <property type="entry name" value="HIGH-AFFINITY NITRATE TRANSPORTER 2.3"/>
    <property type="match status" value="1"/>
</dbReference>
<evidence type="ECO:0000313" key="9">
    <source>
        <dbReference type="EMBL" id="OPH81500.1"/>
    </source>
</evidence>
<dbReference type="STRING" id="29421.B2M20_17075"/>
<keyword evidence="10" id="KW-1185">Reference proteome</keyword>
<evidence type="ECO:0000256" key="6">
    <source>
        <dbReference type="ARBA" id="ARBA00023136"/>
    </source>
</evidence>
<evidence type="ECO:0000256" key="1">
    <source>
        <dbReference type="ARBA" id="ARBA00004141"/>
    </source>
</evidence>
<dbReference type="Gene3D" id="1.20.1250.20">
    <property type="entry name" value="MFS general substrate transporter like domains"/>
    <property type="match status" value="1"/>
</dbReference>
<dbReference type="InterPro" id="IPR011701">
    <property type="entry name" value="MFS"/>
</dbReference>
<dbReference type="PROSITE" id="PS50850">
    <property type="entry name" value="MFS"/>
    <property type="match status" value="1"/>
</dbReference>
<feature type="transmembrane region" description="Helical" evidence="7">
    <location>
        <begin position="318"/>
        <end position="338"/>
    </location>
</feature>
<feature type="transmembrane region" description="Helical" evidence="7">
    <location>
        <begin position="292"/>
        <end position="312"/>
    </location>
</feature>
<evidence type="ECO:0000256" key="7">
    <source>
        <dbReference type="SAM" id="Phobius"/>
    </source>
</evidence>
<evidence type="ECO:0000256" key="2">
    <source>
        <dbReference type="ARBA" id="ARBA00008432"/>
    </source>
</evidence>